<keyword evidence="3" id="KW-1185">Reference proteome</keyword>
<evidence type="ECO:0000313" key="3">
    <source>
        <dbReference type="Proteomes" id="UP000199220"/>
    </source>
</evidence>
<feature type="transmembrane region" description="Helical" evidence="1">
    <location>
        <begin position="20"/>
        <end position="43"/>
    </location>
</feature>
<dbReference type="OrthoDB" id="3748887at2"/>
<keyword evidence="1" id="KW-1133">Transmembrane helix</keyword>
<reference evidence="3" key="1">
    <citation type="submission" date="2016-10" db="EMBL/GenBank/DDBJ databases">
        <authorList>
            <person name="Varghese N."/>
            <person name="Submissions S."/>
        </authorList>
    </citation>
    <scope>NUCLEOTIDE SEQUENCE [LARGE SCALE GENOMIC DNA]</scope>
    <source>
        <strain evidence="3">DSM 21368</strain>
    </source>
</reference>
<dbReference type="AlphaFoldDB" id="A0A1H5LUY5"/>
<dbReference type="Proteomes" id="UP000199220">
    <property type="component" value="Unassembled WGS sequence"/>
</dbReference>
<evidence type="ECO:0000256" key="1">
    <source>
        <dbReference type="SAM" id="Phobius"/>
    </source>
</evidence>
<protein>
    <submittedName>
        <fullName evidence="2">Putative membrane protein</fullName>
    </submittedName>
</protein>
<dbReference type="STRING" id="648782.SAMN04488554_2998"/>
<organism evidence="2 3">
    <name type="scientific">Ruania alba</name>
    <dbReference type="NCBI Taxonomy" id="648782"/>
    <lineage>
        <taxon>Bacteria</taxon>
        <taxon>Bacillati</taxon>
        <taxon>Actinomycetota</taxon>
        <taxon>Actinomycetes</taxon>
        <taxon>Micrococcales</taxon>
        <taxon>Ruaniaceae</taxon>
        <taxon>Ruania</taxon>
    </lineage>
</organism>
<gene>
    <name evidence="2" type="ORF">SAMN04488554_2998</name>
</gene>
<dbReference type="EMBL" id="FNTX01000002">
    <property type="protein sequence ID" value="SEE80915.1"/>
    <property type="molecule type" value="Genomic_DNA"/>
</dbReference>
<dbReference type="RefSeq" id="WP_089773865.1">
    <property type="nucleotide sequence ID" value="NZ_FNTX01000002.1"/>
</dbReference>
<evidence type="ECO:0000313" key="2">
    <source>
        <dbReference type="EMBL" id="SEE80915.1"/>
    </source>
</evidence>
<sequence length="86" mass="9695">MELIGHVFADGPWHGGYGPPFPFFLIPLFWLVVIGGIATAVILSRRKHMRTAGARAGERVLAERFAQGEIDATEYRRMLAELRERT</sequence>
<keyword evidence="1" id="KW-0472">Membrane</keyword>
<proteinExistence type="predicted"/>
<accession>A0A1H5LUY5</accession>
<name>A0A1H5LUY5_9MICO</name>
<keyword evidence="1" id="KW-0812">Transmembrane</keyword>